<accession>A0A0V0II62</accession>
<organism evidence="1">
    <name type="scientific">Solanum chacoense</name>
    <name type="common">Chaco potato</name>
    <dbReference type="NCBI Taxonomy" id="4108"/>
    <lineage>
        <taxon>Eukaryota</taxon>
        <taxon>Viridiplantae</taxon>
        <taxon>Streptophyta</taxon>
        <taxon>Embryophyta</taxon>
        <taxon>Tracheophyta</taxon>
        <taxon>Spermatophyta</taxon>
        <taxon>Magnoliopsida</taxon>
        <taxon>eudicotyledons</taxon>
        <taxon>Gunneridae</taxon>
        <taxon>Pentapetalae</taxon>
        <taxon>asterids</taxon>
        <taxon>lamiids</taxon>
        <taxon>Solanales</taxon>
        <taxon>Solanaceae</taxon>
        <taxon>Solanoideae</taxon>
        <taxon>Solaneae</taxon>
        <taxon>Solanum</taxon>
    </lineage>
</organism>
<protein>
    <submittedName>
        <fullName evidence="1">Putative ovule protein</fullName>
    </submittedName>
</protein>
<reference evidence="1" key="1">
    <citation type="submission" date="2015-12" db="EMBL/GenBank/DDBJ databases">
        <title>Gene expression during late stages of embryo sac development: a critical building block for successful pollen-pistil interactions.</title>
        <authorList>
            <person name="Liu Y."/>
            <person name="Joly V."/>
            <person name="Sabar M."/>
            <person name="Matton D.P."/>
        </authorList>
    </citation>
    <scope>NUCLEOTIDE SEQUENCE</scope>
</reference>
<evidence type="ECO:0000313" key="1">
    <source>
        <dbReference type="EMBL" id="JAP32177.1"/>
    </source>
</evidence>
<name>A0A0V0II62_SOLCH</name>
<sequence>MYYQETLHNNMIDQTHTIRILGCFGTRLILIHSGKSYLEVSPFPRLELGITQQQPFGTTFLRYGIVILHIFLSSLSCKQTQYSCYYYSHMTSNHKAQTTSCWQTN</sequence>
<dbReference type="EMBL" id="GEDG01006297">
    <property type="protein sequence ID" value="JAP32177.1"/>
    <property type="molecule type" value="Transcribed_RNA"/>
</dbReference>
<dbReference type="AlphaFoldDB" id="A0A0V0II62"/>
<proteinExistence type="predicted"/>